<comment type="caution">
    <text evidence="2">The sequence shown here is derived from an EMBL/GenBank/DDBJ whole genome shotgun (WGS) entry which is preliminary data.</text>
</comment>
<sequence>MEQHNSCEEGGHCQYRTPKSVGCCGWTYRLCCCPCWVLFSCALSQGAAGASMQGLHGGEDGGEMTCFKCGLSPAESKALNEAKSAEMRGVPTGHAPHYFNNSMTLPTTPSPTSSHYPPHSPIPSASAEPEPRSFALRSQVQRSLAPPSPNPSTRRSQEGNPAVAWVEEQRRSQMSEGR</sequence>
<keyword evidence="3" id="KW-1185">Reference proteome</keyword>
<evidence type="ECO:0000313" key="3">
    <source>
        <dbReference type="Proteomes" id="UP000193467"/>
    </source>
</evidence>
<feature type="region of interest" description="Disordered" evidence="1">
    <location>
        <begin position="89"/>
        <end position="178"/>
    </location>
</feature>
<reference evidence="2 3" key="1">
    <citation type="submission" date="2016-07" db="EMBL/GenBank/DDBJ databases">
        <title>Pervasive Adenine N6-methylation of Active Genes in Fungi.</title>
        <authorList>
            <consortium name="DOE Joint Genome Institute"/>
            <person name="Mondo S.J."/>
            <person name="Dannebaum R.O."/>
            <person name="Kuo R.C."/>
            <person name="Labutti K."/>
            <person name="Haridas S."/>
            <person name="Kuo A."/>
            <person name="Salamov A."/>
            <person name="Ahrendt S.R."/>
            <person name="Lipzen A."/>
            <person name="Sullivan W."/>
            <person name="Andreopoulos W.B."/>
            <person name="Clum A."/>
            <person name="Lindquist E."/>
            <person name="Daum C."/>
            <person name="Ramamoorthy G.K."/>
            <person name="Gryganskyi A."/>
            <person name="Culley D."/>
            <person name="Magnuson J.K."/>
            <person name="James T.Y."/>
            <person name="O'Malley M.A."/>
            <person name="Stajich J.E."/>
            <person name="Spatafora J.W."/>
            <person name="Visel A."/>
            <person name="Grigoriev I.V."/>
        </authorList>
    </citation>
    <scope>NUCLEOTIDE SEQUENCE [LARGE SCALE GENOMIC DNA]</scope>
    <source>
        <strain evidence="2 3">62-1032</strain>
    </source>
</reference>
<proteinExistence type="predicted"/>
<gene>
    <name evidence="2" type="ORF">BCR35DRAFT_306102</name>
</gene>
<organism evidence="2 3">
    <name type="scientific">Leucosporidium creatinivorum</name>
    <dbReference type="NCBI Taxonomy" id="106004"/>
    <lineage>
        <taxon>Eukaryota</taxon>
        <taxon>Fungi</taxon>
        <taxon>Dikarya</taxon>
        <taxon>Basidiomycota</taxon>
        <taxon>Pucciniomycotina</taxon>
        <taxon>Microbotryomycetes</taxon>
        <taxon>Leucosporidiales</taxon>
        <taxon>Leucosporidium</taxon>
    </lineage>
</organism>
<evidence type="ECO:0000313" key="2">
    <source>
        <dbReference type="EMBL" id="ORY75616.1"/>
    </source>
</evidence>
<feature type="compositionally biased region" description="Low complexity" evidence="1">
    <location>
        <begin position="106"/>
        <end position="128"/>
    </location>
</feature>
<protein>
    <submittedName>
        <fullName evidence="2">Uncharacterized protein</fullName>
    </submittedName>
</protein>
<dbReference type="InParanoid" id="A0A1Y2EWV1"/>
<dbReference type="EMBL" id="MCGR01000037">
    <property type="protein sequence ID" value="ORY75616.1"/>
    <property type="molecule type" value="Genomic_DNA"/>
</dbReference>
<accession>A0A1Y2EWV1</accession>
<dbReference type="OrthoDB" id="2536105at2759"/>
<name>A0A1Y2EWV1_9BASI</name>
<evidence type="ECO:0000256" key="1">
    <source>
        <dbReference type="SAM" id="MobiDB-lite"/>
    </source>
</evidence>
<feature type="compositionally biased region" description="Basic and acidic residues" evidence="1">
    <location>
        <begin position="167"/>
        <end position="178"/>
    </location>
</feature>
<dbReference type="Proteomes" id="UP000193467">
    <property type="component" value="Unassembled WGS sequence"/>
</dbReference>
<dbReference type="AlphaFoldDB" id="A0A1Y2EWV1"/>